<feature type="domain" description="Flagellar assembly protein FliH/Type III secretion system HrpE" evidence="2">
    <location>
        <begin position="83"/>
        <end position="196"/>
    </location>
</feature>
<proteinExistence type="predicted"/>
<accession>A0A1C4C5D6</accession>
<keyword evidence="3" id="KW-0969">Cilium</keyword>
<name>A0A1C4C5D6_BACTU</name>
<dbReference type="Proteomes" id="UP000195991">
    <property type="component" value="Unassembled WGS sequence"/>
</dbReference>
<protein>
    <submittedName>
        <fullName evidence="3">Flagellar assembly protein H</fullName>
    </submittedName>
</protein>
<keyword evidence="3" id="KW-0966">Cell projection</keyword>
<keyword evidence="1" id="KW-0175">Coiled coil</keyword>
<sequence>MSLFKNRIPKNSVSFSEETYELQFPKPIPGHVEEEIQVDHEELLAQQQSLQVELNQLRQEQQMLERERQQLLHDQEQFQMHVQQQMKEIESAQMQFQKEQQETAYEWTELLWDQSFQLAEKIVNQAVDARLLDVLPILTGIVQTLPTSFEKLVITVHPETFERIQEEKENTKEYWLLKLVEWKYDFSLQFGEFVLEEEKEFFEFKFAPIFAKLRQKWEEGKLFEEQNV</sequence>
<dbReference type="InterPro" id="IPR018035">
    <property type="entry name" value="Flagellar_FliH/T3SS_HrpE"/>
</dbReference>
<feature type="coiled-coil region" evidence="1">
    <location>
        <begin position="40"/>
        <end position="102"/>
    </location>
</feature>
<organism evidence="3 4">
    <name type="scientific">Bacillus thuringiensis</name>
    <dbReference type="NCBI Taxonomy" id="1428"/>
    <lineage>
        <taxon>Bacteria</taxon>
        <taxon>Bacillati</taxon>
        <taxon>Bacillota</taxon>
        <taxon>Bacilli</taxon>
        <taxon>Bacillales</taxon>
        <taxon>Bacillaceae</taxon>
        <taxon>Bacillus</taxon>
        <taxon>Bacillus cereus group</taxon>
    </lineage>
</organism>
<reference evidence="3 4" key="1">
    <citation type="submission" date="2016-08" db="EMBL/GenBank/DDBJ databases">
        <authorList>
            <person name="Seilhamer J.J."/>
        </authorList>
    </citation>
    <scope>NUCLEOTIDE SEQUENCE [LARGE SCALE GENOMIC DNA]</scope>
    <source>
        <strain evidence="3 4">IEBC_T61001</strain>
    </source>
</reference>
<dbReference type="RefSeq" id="WP_087985616.1">
    <property type="nucleotide sequence ID" value="NZ_FMBI01000026.1"/>
</dbReference>
<evidence type="ECO:0000256" key="1">
    <source>
        <dbReference type="SAM" id="Coils"/>
    </source>
</evidence>
<dbReference type="NCBIfam" id="NF005283">
    <property type="entry name" value="PRK06800.1"/>
    <property type="match status" value="1"/>
</dbReference>
<keyword evidence="3" id="KW-0282">Flagellum</keyword>
<evidence type="ECO:0000313" key="3">
    <source>
        <dbReference type="EMBL" id="SCC14301.1"/>
    </source>
</evidence>
<dbReference type="EMBL" id="FMBI01000026">
    <property type="protein sequence ID" value="SCC14301.1"/>
    <property type="molecule type" value="Genomic_DNA"/>
</dbReference>
<dbReference type="Pfam" id="PF02108">
    <property type="entry name" value="FliH"/>
    <property type="match status" value="1"/>
</dbReference>
<gene>
    <name evidence="3" type="ORF">BTT61001_01629</name>
</gene>
<evidence type="ECO:0000259" key="2">
    <source>
        <dbReference type="Pfam" id="PF02108"/>
    </source>
</evidence>
<dbReference type="AlphaFoldDB" id="A0A1C4C5D6"/>
<evidence type="ECO:0000313" key="4">
    <source>
        <dbReference type="Proteomes" id="UP000195991"/>
    </source>
</evidence>